<feature type="region of interest" description="Disordered" evidence="2">
    <location>
        <begin position="1"/>
        <end position="26"/>
    </location>
</feature>
<protein>
    <submittedName>
        <fullName evidence="3">Sortase</fullName>
    </submittedName>
</protein>
<reference evidence="3" key="1">
    <citation type="submission" date="2024-07" db="EMBL/GenBank/DDBJ databases">
        <authorList>
            <person name="Yu S.T."/>
        </authorList>
    </citation>
    <scope>NUCLEOTIDE SEQUENCE</scope>
    <source>
        <strain evidence="3">R41</strain>
    </source>
</reference>
<evidence type="ECO:0000313" key="3">
    <source>
        <dbReference type="EMBL" id="XDQ59131.1"/>
    </source>
</evidence>
<dbReference type="EMBL" id="CP163443">
    <property type="protein sequence ID" value="XDQ59131.1"/>
    <property type="molecule type" value="Genomic_DNA"/>
</dbReference>
<accession>A0AB39RWX6</accession>
<feature type="compositionally biased region" description="Basic residues" evidence="2">
    <location>
        <begin position="1"/>
        <end position="16"/>
    </location>
</feature>
<organism evidence="3">
    <name type="scientific">Streptomyces sp. R41</name>
    <dbReference type="NCBI Taxonomy" id="3238632"/>
    <lineage>
        <taxon>Bacteria</taxon>
        <taxon>Bacillati</taxon>
        <taxon>Actinomycetota</taxon>
        <taxon>Actinomycetes</taxon>
        <taxon>Kitasatosporales</taxon>
        <taxon>Streptomycetaceae</taxon>
        <taxon>Streptomyces</taxon>
    </lineage>
</organism>
<gene>
    <name evidence="3" type="ORF">AB5J53_32500</name>
</gene>
<evidence type="ECO:0000256" key="1">
    <source>
        <dbReference type="ARBA" id="ARBA00022801"/>
    </source>
</evidence>
<proteinExistence type="predicted"/>
<name>A0AB39RWX6_9ACTN</name>
<dbReference type="AlphaFoldDB" id="A0AB39RWX6"/>
<dbReference type="Pfam" id="PF04203">
    <property type="entry name" value="Sortase"/>
    <property type="match status" value="1"/>
</dbReference>
<dbReference type="InterPro" id="IPR023365">
    <property type="entry name" value="Sortase_dom-sf"/>
</dbReference>
<sequence>MRRTRRPPPRGRRARPQRTGDTIEVPRADGSTAAFTVREIQRVNKKDFPTNKVYGATDRPELHLITCGGPLVDGHRADNIILHADLVQWRPAGRGRPGRRSAVTPSRPSRLARAAGRPPRAALGAAVAAVLVATLAGCGDSGDLRAAGATPTAVGPTKLWPEVPPASTPALDYGEADTETIKGITAPGDDIHRVDPVAVVRAEVAAHPDEYTGPHAMYAQTVDQLKDCGKKGAQGRKCPILQAYYRDLTGDGRDDLVLGIRFPKDQLAVRVYTFTHHKLVQVMGTSDSVVSVELAGRDVIIRSPSTLPGYEFRTVWTWDAHQNAMLATRDEILRVGTAAPKTPTPTLSPSASAS</sequence>
<dbReference type="Gene3D" id="2.40.260.10">
    <property type="entry name" value="Sortase"/>
    <property type="match status" value="1"/>
</dbReference>
<dbReference type="InterPro" id="IPR005754">
    <property type="entry name" value="Sortase"/>
</dbReference>
<feature type="compositionally biased region" description="Low complexity" evidence="2">
    <location>
        <begin position="104"/>
        <end position="116"/>
    </location>
</feature>
<feature type="region of interest" description="Disordered" evidence="2">
    <location>
        <begin position="92"/>
        <end position="116"/>
    </location>
</feature>
<dbReference type="CDD" id="cd05829">
    <property type="entry name" value="Sortase_F"/>
    <property type="match status" value="1"/>
</dbReference>
<keyword evidence="1" id="KW-0378">Hydrolase</keyword>
<dbReference type="RefSeq" id="WP_369252613.1">
    <property type="nucleotide sequence ID" value="NZ_CP163443.1"/>
</dbReference>
<evidence type="ECO:0000256" key="2">
    <source>
        <dbReference type="SAM" id="MobiDB-lite"/>
    </source>
</evidence>
<dbReference type="InterPro" id="IPR042001">
    <property type="entry name" value="Sortase_F"/>
</dbReference>
<dbReference type="GO" id="GO:0016787">
    <property type="term" value="F:hydrolase activity"/>
    <property type="evidence" value="ECO:0007669"/>
    <property type="project" value="UniProtKB-KW"/>
</dbReference>